<keyword evidence="3" id="KW-1185">Reference proteome</keyword>
<feature type="compositionally biased region" description="Basic residues" evidence="1">
    <location>
        <begin position="162"/>
        <end position="183"/>
    </location>
</feature>
<feature type="region of interest" description="Disordered" evidence="1">
    <location>
        <begin position="155"/>
        <end position="191"/>
    </location>
</feature>
<evidence type="ECO:0000313" key="2">
    <source>
        <dbReference type="EMBL" id="GIY00595.1"/>
    </source>
</evidence>
<dbReference type="Proteomes" id="UP001054837">
    <property type="component" value="Unassembled WGS sequence"/>
</dbReference>
<comment type="caution">
    <text evidence="2">The sequence shown here is derived from an EMBL/GenBank/DDBJ whole genome shotgun (WGS) entry which is preliminary data.</text>
</comment>
<gene>
    <name evidence="2" type="ORF">CDAR_19961</name>
</gene>
<dbReference type="AlphaFoldDB" id="A0AAV4PV64"/>
<evidence type="ECO:0000313" key="3">
    <source>
        <dbReference type="Proteomes" id="UP001054837"/>
    </source>
</evidence>
<evidence type="ECO:0000256" key="1">
    <source>
        <dbReference type="SAM" id="MobiDB-lite"/>
    </source>
</evidence>
<protein>
    <submittedName>
        <fullName evidence="2">Uncharacterized protein</fullName>
    </submittedName>
</protein>
<sequence length="191" mass="22380">MPSSEVFSVSSLTEKRFFIPPFRVLYMRKRSNFPPEYSVGYWKQRRRAERFGMEVRSPQSQRRLDHILQIILWAIGSSGGGPSDLGWKSSITETFRSYSSNVRIWSLFLQGEIVFGESLEIEISESLCRWIDSTGRTARRVPMKIYYTEVIRENEKQQTGRGSKKSKDKKYKLKHQNRTGRRKCPLESKKG</sequence>
<proteinExistence type="predicted"/>
<accession>A0AAV4PV64</accession>
<organism evidence="2 3">
    <name type="scientific">Caerostris darwini</name>
    <dbReference type="NCBI Taxonomy" id="1538125"/>
    <lineage>
        <taxon>Eukaryota</taxon>
        <taxon>Metazoa</taxon>
        <taxon>Ecdysozoa</taxon>
        <taxon>Arthropoda</taxon>
        <taxon>Chelicerata</taxon>
        <taxon>Arachnida</taxon>
        <taxon>Araneae</taxon>
        <taxon>Araneomorphae</taxon>
        <taxon>Entelegynae</taxon>
        <taxon>Araneoidea</taxon>
        <taxon>Araneidae</taxon>
        <taxon>Caerostris</taxon>
    </lineage>
</organism>
<reference evidence="2 3" key="1">
    <citation type="submission" date="2021-06" db="EMBL/GenBank/DDBJ databases">
        <title>Caerostris darwini draft genome.</title>
        <authorList>
            <person name="Kono N."/>
            <person name="Arakawa K."/>
        </authorList>
    </citation>
    <scope>NUCLEOTIDE SEQUENCE [LARGE SCALE GENOMIC DNA]</scope>
</reference>
<dbReference type="EMBL" id="BPLQ01003448">
    <property type="protein sequence ID" value="GIY00595.1"/>
    <property type="molecule type" value="Genomic_DNA"/>
</dbReference>
<name>A0AAV4PV64_9ARAC</name>